<dbReference type="SUPFAM" id="SSF89796">
    <property type="entry name" value="CoA-transferase family III (CaiB/BaiF)"/>
    <property type="match status" value="1"/>
</dbReference>
<dbReference type="InterPro" id="IPR023606">
    <property type="entry name" value="CoA-Trfase_III_dom_1_sf"/>
</dbReference>
<evidence type="ECO:0000313" key="2">
    <source>
        <dbReference type="EMBL" id="TXS94195.1"/>
    </source>
</evidence>
<dbReference type="Gene3D" id="3.40.50.10540">
    <property type="entry name" value="Crotonobetainyl-coa:carnitine coa-transferase, domain 1"/>
    <property type="match status" value="1"/>
</dbReference>
<dbReference type="PANTHER" id="PTHR48228:SF5">
    <property type="entry name" value="ALPHA-METHYLACYL-COA RACEMASE"/>
    <property type="match status" value="1"/>
</dbReference>
<gene>
    <name evidence="2" type="ORF">FV139_11400</name>
</gene>
<dbReference type="RefSeq" id="WP_148068537.1">
    <property type="nucleotide sequence ID" value="NZ_VRZA01000003.1"/>
</dbReference>
<keyword evidence="3" id="KW-1185">Reference proteome</keyword>
<organism evidence="2 3">
    <name type="scientific">Parahaliea maris</name>
    <dbReference type="NCBI Taxonomy" id="2716870"/>
    <lineage>
        <taxon>Bacteria</taxon>
        <taxon>Pseudomonadati</taxon>
        <taxon>Pseudomonadota</taxon>
        <taxon>Gammaproteobacteria</taxon>
        <taxon>Cellvibrionales</taxon>
        <taxon>Halieaceae</taxon>
        <taxon>Parahaliea</taxon>
    </lineage>
</organism>
<dbReference type="Pfam" id="PF02515">
    <property type="entry name" value="CoA_transf_3"/>
    <property type="match status" value="1"/>
</dbReference>
<reference evidence="2 3" key="1">
    <citation type="submission" date="2019-08" db="EMBL/GenBank/DDBJ databases">
        <title>Parahaliea maris sp. nov., isolated from the surface seawater.</title>
        <authorList>
            <person name="Liu Y."/>
        </authorList>
    </citation>
    <scope>NUCLEOTIDE SEQUENCE [LARGE SCALE GENOMIC DNA]</scope>
    <source>
        <strain evidence="2 3">HSLHS9</strain>
    </source>
</reference>
<accession>A0A5C9A012</accession>
<sequence length="398" mass="43117">MQDIGVDRIAPAADESEPHENLQATGDRPGLDLPVPLASCANDVLQAYRSLSGVDVLPALSGARLLDERHTLDASRREGEAHCRLLPTADGVIGVNLARDSDWELMPAWLEGNEASNWEQLAEQVAKRQTSALLEQGRLLGLALADATVIPSRETPWFEPTTLHSPLTADRRDRRPRVIDLSSLWAGPLCSRLWLAAGAEVIKVEGAHRPDGARSGSPAFFEQLNSGKRCVSLDLHLPSGQAELRELIAGADIVLEASRPRALRQMGLVAEDLLQTHPGLSWVSITGYGRQEPQANWIAYGDDAAIAAGLSAIGHQVHGQWRVFGDAIADPLTGLHAALAGWASWLGGGGHLLDLSLERTVRHCIVATAPADHNYRSRYRLWRSEAETTVNRGQPSSR</sequence>
<dbReference type="GO" id="GO:0016740">
    <property type="term" value="F:transferase activity"/>
    <property type="evidence" value="ECO:0007669"/>
    <property type="project" value="UniProtKB-KW"/>
</dbReference>
<evidence type="ECO:0000256" key="1">
    <source>
        <dbReference type="SAM" id="MobiDB-lite"/>
    </source>
</evidence>
<evidence type="ECO:0000313" key="3">
    <source>
        <dbReference type="Proteomes" id="UP000321039"/>
    </source>
</evidence>
<dbReference type="EMBL" id="VRZA01000003">
    <property type="protein sequence ID" value="TXS94195.1"/>
    <property type="molecule type" value="Genomic_DNA"/>
</dbReference>
<name>A0A5C9A012_9GAMM</name>
<keyword evidence="2" id="KW-0808">Transferase</keyword>
<comment type="caution">
    <text evidence="2">The sequence shown here is derived from an EMBL/GenBank/DDBJ whole genome shotgun (WGS) entry which is preliminary data.</text>
</comment>
<dbReference type="InterPro" id="IPR050509">
    <property type="entry name" value="CoA-transferase_III"/>
</dbReference>
<dbReference type="PANTHER" id="PTHR48228">
    <property type="entry name" value="SUCCINYL-COA--D-CITRAMALATE COA-TRANSFERASE"/>
    <property type="match status" value="1"/>
</dbReference>
<dbReference type="InterPro" id="IPR003673">
    <property type="entry name" value="CoA-Trfase_fam_III"/>
</dbReference>
<dbReference type="Proteomes" id="UP000321039">
    <property type="component" value="Unassembled WGS sequence"/>
</dbReference>
<protein>
    <submittedName>
        <fullName evidence="2">CoA transferase</fullName>
    </submittedName>
</protein>
<dbReference type="AlphaFoldDB" id="A0A5C9A012"/>
<proteinExistence type="predicted"/>
<feature type="region of interest" description="Disordered" evidence="1">
    <location>
        <begin position="1"/>
        <end position="30"/>
    </location>
</feature>